<protein>
    <submittedName>
        <fullName evidence="2">Uncharacterized protein</fullName>
    </submittedName>
</protein>
<evidence type="ECO:0000313" key="3">
    <source>
        <dbReference type="Proteomes" id="UP001187682"/>
    </source>
</evidence>
<dbReference type="EMBL" id="ONZQ02000006">
    <property type="protein sequence ID" value="SPO02432.1"/>
    <property type="molecule type" value="Genomic_DNA"/>
</dbReference>
<dbReference type="Proteomes" id="UP001187682">
    <property type="component" value="Unassembled WGS sequence"/>
</dbReference>
<keyword evidence="1" id="KW-0472">Membrane</keyword>
<dbReference type="AlphaFoldDB" id="A0AAE8SVZ3"/>
<keyword evidence="1" id="KW-1133">Transmembrane helix</keyword>
<keyword evidence="1" id="KW-0812">Transmembrane</keyword>
<evidence type="ECO:0000313" key="2">
    <source>
        <dbReference type="EMBL" id="SPO02432.1"/>
    </source>
</evidence>
<keyword evidence="3" id="KW-1185">Reference proteome</keyword>
<reference evidence="2" key="1">
    <citation type="submission" date="2018-03" db="EMBL/GenBank/DDBJ databases">
        <authorList>
            <person name="Guldener U."/>
        </authorList>
    </citation>
    <scope>NUCLEOTIDE SEQUENCE</scope>
</reference>
<evidence type="ECO:0000256" key="1">
    <source>
        <dbReference type="SAM" id="Phobius"/>
    </source>
</evidence>
<accession>A0AAE8SVZ3</accession>
<proteinExistence type="predicted"/>
<name>A0AAE8SVZ3_9PEZI</name>
<gene>
    <name evidence="2" type="ORF">DNG_05105</name>
</gene>
<organism evidence="2 3">
    <name type="scientific">Cephalotrichum gorgonifer</name>
    <dbReference type="NCBI Taxonomy" id="2041049"/>
    <lineage>
        <taxon>Eukaryota</taxon>
        <taxon>Fungi</taxon>
        <taxon>Dikarya</taxon>
        <taxon>Ascomycota</taxon>
        <taxon>Pezizomycotina</taxon>
        <taxon>Sordariomycetes</taxon>
        <taxon>Hypocreomycetidae</taxon>
        <taxon>Microascales</taxon>
        <taxon>Microascaceae</taxon>
        <taxon>Cephalotrichum</taxon>
    </lineage>
</organism>
<feature type="transmembrane region" description="Helical" evidence="1">
    <location>
        <begin position="33"/>
        <end position="64"/>
    </location>
</feature>
<sequence>MAGHQRLATASFSKVFDTILEFLISSSGKRSRFWVVFSPFVVAPFVILGPILLIFNIVFIFFIASSILV</sequence>
<comment type="caution">
    <text evidence="2">The sequence shown here is derived from an EMBL/GenBank/DDBJ whole genome shotgun (WGS) entry which is preliminary data.</text>
</comment>